<dbReference type="PRINTS" id="PR00260">
    <property type="entry name" value="CHEMTRNSDUCR"/>
</dbReference>
<keyword evidence="5" id="KW-1185">Reference proteome</keyword>
<dbReference type="Gene3D" id="1.10.287.950">
    <property type="entry name" value="Methyl-accepting chemotaxis protein"/>
    <property type="match status" value="1"/>
</dbReference>
<dbReference type="SUPFAM" id="SSF55785">
    <property type="entry name" value="PYP-like sensor domain (PAS domain)"/>
    <property type="match status" value="2"/>
</dbReference>
<dbReference type="Pfam" id="PF00015">
    <property type="entry name" value="MCPsignal"/>
    <property type="match status" value="1"/>
</dbReference>
<accession>A0ABW4JU98</accession>
<dbReference type="SMART" id="SM00283">
    <property type="entry name" value="MA"/>
    <property type="match status" value="1"/>
</dbReference>
<dbReference type="InterPro" id="IPR004090">
    <property type="entry name" value="Chemotax_Me-accpt_rcpt"/>
</dbReference>
<evidence type="ECO:0000259" key="3">
    <source>
        <dbReference type="PROSITE" id="PS50113"/>
    </source>
</evidence>
<comment type="caution">
    <text evidence="4">The sequence shown here is derived from an EMBL/GenBank/DDBJ whole genome shotgun (WGS) entry which is preliminary data.</text>
</comment>
<feature type="domain" description="PAC" evidence="3">
    <location>
        <begin position="192"/>
        <end position="244"/>
    </location>
</feature>
<gene>
    <name evidence="4" type="ORF">ACFSC7_04995</name>
</gene>
<dbReference type="InterPro" id="IPR000700">
    <property type="entry name" value="PAS-assoc_C"/>
</dbReference>
<dbReference type="SUPFAM" id="SSF58104">
    <property type="entry name" value="Methyl-accepting chemotaxis protein (MCP) signaling domain"/>
    <property type="match status" value="1"/>
</dbReference>
<evidence type="ECO:0000259" key="2">
    <source>
        <dbReference type="PROSITE" id="PS50111"/>
    </source>
</evidence>
<dbReference type="PROSITE" id="PS50111">
    <property type="entry name" value="CHEMOTAXIS_TRANSDUC_2"/>
    <property type="match status" value="1"/>
</dbReference>
<dbReference type="SMART" id="SM00086">
    <property type="entry name" value="PAC"/>
    <property type="match status" value="2"/>
</dbReference>
<dbReference type="Pfam" id="PF08447">
    <property type="entry name" value="PAS_3"/>
    <property type="match status" value="2"/>
</dbReference>
<protein>
    <submittedName>
        <fullName evidence="4">PAS domain-containing protein</fullName>
    </submittedName>
</protein>
<dbReference type="PROSITE" id="PS50113">
    <property type="entry name" value="PAC"/>
    <property type="match status" value="2"/>
</dbReference>
<name>A0ABW4JU98_9HYPH</name>
<reference evidence="5" key="1">
    <citation type="journal article" date="2019" name="Int. J. Syst. Evol. Microbiol.">
        <title>The Global Catalogue of Microorganisms (GCM) 10K type strain sequencing project: providing services to taxonomists for standard genome sequencing and annotation.</title>
        <authorList>
            <consortium name="The Broad Institute Genomics Platform"/>
            <consortium name="The Broad Institute Genome Sequencing Center for Infectious Disease"/>
            <person name="Wu L."/>
            <person name="Ma J."/>
        </authorList>
    </citation>
    <scope>NUCLEOTIDE SEQUENCE [LARGE SCALE GENOMIC DNA]</scope>
    <source>
        <strain evidence="5">JCM 3369</strain>
    </source>
</reference>
<dbReference type="PANTHER" id="PTHR24422">
    <property type="entry name" value="CHEMOTAXIS PROTEIN METHYLTRANSFERASE"/>
    <property type="match status" value="1"/>
</dbReference>
<sequence>MIAALNRSQAVIEFEPSGRILNANKLFLEAMGYSLSEIQGHHHSMFVEGSYAASEAYRSFWKDLAQGSFKSGKFKRFGKGGNEIWIEASYNPIFGKDGKPYKVIKFATDVTGQVREAADMKGQVEAINRVSAVITFDLDGNILDANPNFLAAMEYRLDEVQGRHHSMFATPEYARSDEYKEFWASLKAGKASQGKYRRLGKGGKEIWIQASYNPILTPEGVPYKVVKFATDITDQVQLLKDLERIIDVNFAEIDRALSQSQHRTDDAVHATSETTDNVQTLAASAEEMAASIAEISSTMSRSREATFGATESTVAAANATERLTGATQSMSGIVKLIQDIAGEINLLALNATIESARAGEAGRGFAVVANEVKKLAEQASRATEQISAEIDGMQAISDDVVEALQTINHAFETVKEQVSTAAAAVEEQTVVTSGMSHNMQQAADAVRTISNSVNGIDGSVGEIREAVAKTREAALVLAS</sequence>
<dbReference type="NCBIfam" id="TIGR00229">
    <property type="entry name" value="sensory_box"/>
    <property type="match status" value="2"/>
</dbReference>
<evidence type="ECO:0000313" key="5">
    <source>
        <dbReference type="Proteomes" id="UP001597327"/>
    </source>
</evidence>
<dbReference type="InterPro" id="IPR013655">
    <property type="entry name" value="PAS_fold_3"/>
</dbReference>
<feature type="domain" description="PAC" evidence="3">
    <location>
        <begin position="70"/>
        <end position="122"/>
    </location>
</feature>
<dbReference type="InterPro" id="IPR050903">
    <property type="entry name" value="Bact_Chemotaxis_MeTrfase"/>
</dbReference>
<dbReference type="Gene3D" id="3.30.450.20">
    <property type="entry name" value="PAS domain"/>
    <property type="match status" value="2"/>
</dbReference>
<dbReference type="CDD" id="cd00130">
    <property type="entry name" value="PAS"/>
    <property type="match status" value="2"/>
</dbReference>
<dbReference type="Proteomes" id="UP001597327">
    <property type="component" value="Unassembled WGS sequence"/>
</dbReference>
<dbReference type="InterPro" id="IPR000014">
    <property type="entry name" value="PAS"/>
</dbReference>
<proteinExistence type="predicted"/>
<dbReference type="PANTHER" id="PTHR24422:SF10">
    <property type="entry name" value="CHEMOTAXIS PROTEIN METHYLTRANSFERASE 2"/>
    <property type="match status" value="1"/>
</dbReference>
<dbReference type="EMBL" id="JBHUFA010000001">
    <property type="protein sequence ID" value="MFD1694864.1"/>
    <property type="molecule type" value="Genomic_DNA"/>
</dbReference>
<dbReference type="InterPro" id="IPR035965">
    <property type="entry name" value="PAS-like_dom_sf"/>
</dbReference>
<dbReference type="InterPro" id="IPR001610">
    <property type="entry name" value="PAC"/>
</dbReference>
<evidence type="ECO:0000256" key="1">
    <source>
        <dbReference type="PROSITE-ProRule" id="PRU00284"/>
    </source>
</evidence>
<keyword evidence="1" id="KW-0807">Transducer</keyword>
<organism evidence="4 5">
    <name type="scientific">Roseibium aestuarii</name>
    <dbReference type="NCBI Taxonomy" id="2600299"/>
    <lineage>
        <taxon>Bacteria</taxon>
        <taxon>Pseudomonadati</taxon>
        <taxon>Pseudomonadota</taxon>
        <taxon>Alphaproteobacteria</taxon>
        <taxon>Hyphomicrobiales</taxon>
        <taxon>Stappiaceae</taxon>
        <taxon>Roseibium</taxon>
    </lineage>
</organism>
<feature type="domain" description="Methyl-accepting transducer" evidence="2">
    <location>
        <begin position="242"/>
        <end position="464"/>
    </location>
</feature>
<dbReference type="RefSeq" id="WP_244304372.1">
    <property type="nucleotide sequence ID" value="NZ_JBHUFA010000001.1"/>
</dbReference>
<dbReference type="InterPro" id="IPR004089">
    <property type="entry name" value="MCPsignal_dom"/>
</dbReference>
<evidence type="ECO:0000313" key="4">
    <source>
        <dbReference type="EMBL" id="MFD1694864.1"/>
    </source>
</evidence>